<comment type="caution">
    <text evidence="1">The sequence shown here is derived from an EMBL/GenBank/DDBJ whole genome shotgun (WGS) entry which is preliminary data.</text>
</comment>
<keyword evidence="1" id="KW-0966">Cell projection</keyword>
<organism evidence="1 2">
    <name type="scientific">Candidatus Weimeria bifida</name>
    <dbReference type="NCBI Taxonomy" id="2599074"/>
    <lineage>
        <taxon>Bacteria</taxon>
        <taxon>Bacillati</taxon>
        <taxon>Bacillota</taxon>
        <taxon>Clostridia</taxon>
        <taxon>Lachnospirales</taxon>
        <taxon>Lachnospiraceae</taxon>
        <taxon>Candidatus Weimeria</taxon>
    </lineage>
</organism>
<keyword evidence="1" id="KW-0282">Flagellum</keyword>
<dbReference type="EMBL" id="VOGC01000006">
    <property type="protein sequence ID" value="MQN01420.1"/>
    <property type="molecule type" value="Genomic_DNA"/>
</dbReference>
<reference evidence="1" key="1">
    <citation type="journal article" date="2020" name="Appl. Environ. Microbiol.">
        <title>Medium-Chain Fatty Acid Synthesis by 'Candidatus Weimeria bifida' gen. nov., sp. nov., and 'Candidatus Pseudoramibacter fermentans' sp. nov.</title>
        <authorList>
            <person name="Scarborough M.J."/>
            <person name="Myers K.S."/>
            <person name="Donohue T.J."/>
            <person name="Noguera D.R."/>
        </authorList>
    </citation>
    <scope>NUCLEOTIDE SEQUENCE</scope>
    <source>
        <strain evidence="1">LCO1.1</strain>
    </source>
</reference>
<evidence type="ECO:0000313" key="1">
    <source>
        <dbReference type="EMBL" id="MQN01420.1"/>
    </source>
</evidence>
<keyword evidence="2" id="KW-1185">Reference proteome</keyword>
<evidence type="ECO:0000313" key="2">
    <source>
        <dbReference type="Proteomes" id="UP000460257"/>
    </source>
</evidence>
<dbReference type="Proteomes" id="UP000460257">
    <property type="component" value="Unassembled WGS sequence"/>
</dbReference>
<sequence>MNGIKGFTSIEQIRDTYGINSPKKTNKGTEADSFQSVLEKAASQETDGLRFSKHASERLAQRDISLSAEQTGRLSDGLKKAEEKDIKNSLVLMDSLAFIVNVPSQTVITALDSNESKEKAFTNIDGAVIV</sequence>
<gene>
    <name evidence="1" type="ORF">FRC54_05755</name>
</gene>
<dbReference type="InterPro" id="IPR013367">
    <property type="entry name" value="Flagellar_put"/>
</dbReference>
<proteinExistence type="predicted"/>
<name>A0A6N7J1D6_9FIRM</name>
<keyword evidence="1" id="KW-0969">Cilium</keyword>
<dbReference type="AlphaFoldDB" id="A0A6N7J1D6"/>
<dbReference type="NCBIfam" id="TIGR02530">
    <property type="entry name" value="flg_new"/>
    <property type="match status" value="1"/>
</dbReference>
<accession>A0A6N7J1D6</accession>
<dbReference type="Pfam" id="PF12611">
    <property type="entry name" value="Flagellar_put"/>
    <property type="match status" value="1"/>
</dbReference>
<protein>
    <submittedName>
        <fullName evidence="1">Flagellar protein</fullName>
    </submittedName>
</protein>